<organism evidence="3">
    <name type="scientific">Providencia stuartii</name>
    <dbReference type="NCBI Taxonomy" id="588"/>
    <lineage>
        <taxon>Bacteria</taxon>
        <taxon>Pseudomonadati</taxon>
        <taxon>Pseudomonadota</taxon>
        <taxon>Gammaproteobacteria</taxon>
        <taxon>Enterobacterales</taxon>
        <taxon>Morganellaceae</taxon>
        <taxon>Providencia</taxon>
    </lineage>
</organism>
<dbReference type="InterPro" id="IPR029063">
    <property type="entry name" value="SAM-dependent_MTases_sf"/>
</dbReference>
<proteinExistence type="predicted"/>
<keyword evidence="1 3" id="KW-0489">Methyltransferase</keyword>
<name>A0AAI9D825_PROST</name>
<dbReference type="CDD" id="cd02440">
    <property type="entry name" value="AdoMet_MTases"/>
    <property type="match status" value="1"/>
</dbReference>
<accession>A0AAI9D825</accession>
<dbReference type="GO" id="GO:0008168">
    <property type="term" value="F:methyltransferase activity"/>
    <property type="evidence" value="ECO:0007669"/>
    <property type="project" value="UniProtKB-KW"/>
</dbReference>
<dbReference type="GeneID" id="92279096"/>
<dbReference type="GO" id="GO:0032259">
    <property type="term" value="P:methylation"/>
    <property type="evidence" value="ECO:0007669"/>
    <property type="project" value="UniProtKB-KW"/>
</dbReference>
<evidence type="ECO:0000313" key="3">
    <source>
        <dbReference type="EMBL" id="EMJ5132549.1"/>
    </source>
</evidence>
<dbReference type="InterPro" id="IPR007848">
    <property type="entry name" value="Small_mtfrase_dom"/>
</dbReference>
<dbReference type="AlphaFoldDB" id="A0AAI9D825"/>
<protein>
    <submittedName>
        <fullName evidence="3">Methyltransferase</fullName>
    </submittedName>
</protein>
<reference evidence="3" key="1">
    <citation type="submission" date="2024-02" db="EMBL/GenBank/DDBJ databases">
        <authorList>
            <consortium name="Clinical and Environmental Microbiology Branch: Whole genome sequencing antimicrobial resistance pathogens in the healthcare setting"/>
        </authorList>
    </citation>
    <scope>NUCLEOTIDE SEQUENCE</scope>
    <source>
        <strain evidence="3">2021GO-0154</strain>
    </source>
</reference>
<dbReference type="Gene3D" id="3.40.50.150">
    <property type="entry name" value="Vaccinia Virus protein VP39"/>
    <property type="match status" value="1"/>
</dbReference>
<keyword evidence="1 3" id="KW-0808">Transferase</keyword>
<dbReference type="SUPFAM" id="SSF53335">
    <property type="entry name" value="S-adenosyl-L-methionine-dependent methyltransferases"/>
    <property type="match status" value="1"/>
</dbReference>
<dbReference type="Pfam" id="PF05175">
    <property type="entry name" value="MTS"/>
    <property type="match status" value="1"/>
</dbReference>
<comment type="caution">
    <text evidence="3">The sequence shown here is derived from an EMBL/GenBank/DDBJ whole genome shotgun (WGS) entry which is preliminary data.</text>
</comment>
<sequence>MKLSFFYQFNHYPLYMKNFIASPTKMGTLLPSSPWLCNNILNNIDWKNSYKIVEIGAGNGVISQYILQRMSSLASLDLYEINNDFIKILNQIDEHRITVHHRSAEYLFGDYDIVISGLPFRSLSKKTGMKILKNTRERLLKNNGSLILFQYTKGCESMFSRYFHFTKERVYLNVPPAWVYTCKPKLD</sequence>
<evidence type="ECO:0000256" key="2">
    <source>
        <dbReference type="ARBA" id="ARBA00022691"/>
    </source>
</evidence>
<dbReference type="RefSeq" id="WP_140180033.1">
    <property type="nucleotide sequence ID" value="NZ_CANMXG010000004.1"/>
</dbReference>
<dbReference type="EMBL" id="ABMABF030000001">
    <property type="protein sequence ID" value="EMJ5132549.1"/>
    <property type="molecule type" value="Genomic_DNA"/>
</dbReference>
<evidence type="ECO:0000256" key="1">
    <source>
        <dbReference type="ARBA" id="ARBA00022603"/>
    </source>
</evidence>
<keyword evidence="2" id="KW-0949">S-adenosyl-L-methionine</keyword>
<gene>
    <name evidence="3" type="ORF">RG298_000214</name>
</gene>